<evidence type="ECO:0000259" key="12">
    <source>
        <dbReference type="PROSITE" id="PS51123"/>
    </source>
</evidence>
<dbReference type="InterPro" id="IPR050330">
    <property type="entry name" value="Bact_OuterMem_StrucFunc"/>
</dbReference>
<dbReference type="GO" id="GO:0015288">
    <property type="term" value="F:porin activity"/>
    <property type="evidence" value="ECO:0007669"/>
    <property type="project" value="UniProtKB-KW"/>
</dbReference>
<evidence type="ECO:0000256" key="1">
    <source>
        <dbReference type="ARBA" id="ARBA00004571"/>
    </source>
</evidence>
<keyword evidence="6" id="KW-0406">Ion transport</keyword>
<dbReference type="GO" id="GO:0009279">
    <property type="term" value="C:cell outer membrane"/>
    <property type="evidence" value="ECO:0007669"/>
    <property type="project" value="UniProtKB-SubCell"/>
</dbReference>
<evidence type="ECO:0000256" key="4">
    <source>
        <dbReference type="ARBA" id="ARBA00022692"/>
    </source>
</evidence>
<evidence type="ECO:0000256" key="9">
    <source>
        <dbReference type="ARBA" id="ARBA00023237"/>
    </source>
</evidence>
<dbReference type="PATRIC" id="fig|1191523.3.peg.1932"/>
<feature type="domain" description="OmpA-like" evidence="12">
    <location>
        <begin position="247"/>
        <end position="361"/>
    </location>
</feature>
<dbReference type="CDD" id="cd07185">
    <property type="entry name" value="OmpA_C-like"/>
    <property type="match status" value="1"/>
</dbReference>
<dbReference type="InterPro" id="IPR027385">
    <property type="entry name" value="Beta-barrel_OMP"/>
</dbReference>
<dbReference type="InterPro" id="IPR006665">
    <property type="entry name" value="OmpA-like"/>
</dbReference>
<dbReference type="PANTHER" id="PTHR30329:SF21">
    <property type="entry name" value="LIPOPROTEIN YIAD-RELATED"/>
    <property type="match status" value="1"/>
</dbReference>
<comment type="subcellular location">
    <subcellularLocation>
        <location evidence="1">Cell outer membrane</location>
        <topology evidence="1">Multi-pass membrane protein</topology>
    </subcellularLocation>
</comment>
<evidence type="ECO:0000313" key="13">
    <source>
        <dbReference type="EMBL" id="AFN75054.1"/>
    </source>
</evidence>
<accession>I6ZSP6</accession>
<name>I6ZSP6_MELRP</name>
<dbReference type="SUPFAM" id="SSF103088">
    <property type="entry name" value="OmpA-like"/>
    <property type="match status" value="1"/>
</dbReference>
<dbReference type="AlphaFoldDB" id="I6ZSP6"/>
<evidence type="ECO:0000256" key="2">
    <source>
        <dbReference type="ARBA" id="ARBA00022448"/>
    </source>
</evidence>
<gene>
    <name evidence="13" type="ordered locus">MROS_1821</name>
</gene>
<keyword evidence="5 11" id="KW-0732">Signal</keyword>
<feature type="signal peptide" evidence="11">
    <location>
        <begin position="1"/>
        <end position="21"/>
    </location>
</feature>
<dbReference type="Pfam" id="PF13505">
    <property type="entry name" value="OMP_b-brl"/>
    <property type="match status" value="1"/>
</dbReference>
<proteinExistence type="predicted"/>
<evidence type="ECO:0000256" key="8">
    <source>
        <dbReference type="ARBA" id="ARBA00023136"/>
    </source>
</evidence>
<dbReference type="eggNOG" id="COG2885">
    <property type="taxonomic scope" value="Bacteria"/>
</dbReference>
<dbReference type="Pfam" id="PF00691">
    <property type="entry name" value="OmpA"/>
    <property type="match status" value="1"/>
</dbReference>
<dbReference type="Gene3D" id="2.40.160.20">
    <property type="match status" value="1"/>
</dbReference>
<sequence>MKKIITILILFVFFAAQSVDAQLAKNSWAVGAGFDYPRYVNSNITATSANYGAYLSIQRNFTEHVGLRLSGAYLHLEGEWGAPVTTTVNNTIAGNLNLLYYLVPCEPVSPYLNVGGGVAYRMLTDQATPGVEDNAASGVFNAGLGVEWHLGNDFKLVTEGNYNLVANSEFDGALGVGEINGKDSYMTAKIGVLYYFSKGEPSKYCKLYSGLSVEQKAAPIDYARIEEIVKRYIPKEVVKEVVVEKPVKEEKRWVLVGVNFEFNSAKLTPESYPILFDAAKTLLSNPELKVEIQGYTDNIGSEQYNKKLSQMRAEAVMKYLIAKGVSADRLTAVGYGESNSIADNKTAEGRAANRRIEFKVK</sequence>
<keyword evidence="4" id="KW-0812">Transmembrane</keyword>
<dbReference type="SUPFAM" id="SSF56925">
    <property type="entry name" value="OMPA-like"/>
    <property type="match status" value="1"/>
</dbReference>
<dbReference type="PANTHER" id="PTHR30329">
    <property type="entry name" value="STATOR ELEMENT OF FLAGELLAR MOTOR COMPLEX"/>
    <property type="match status" value="1"/>
</dbReference>
<keyword evidence="3" id="KW-1134">Transmembrane beta strand</keyword>
<dbReference type="HOGENOM" id="CLU_764560_0_0_10"/>
<keyword evidence="9" id="KW-0998">Cell outer membrane</keyword>
<keyword evidence="7" id="KW-0626">Porin</keyword>
<dbReference type="Gene3D" id="3.30.1330.60">
    <property type="entry name" value="OmpA-like domain"/>
    <property type="match status" value="1"/>
</dbReference>
<feature type="chain" id="PRO_5003707252" evidence="11">
    <location>
        <begin position="22"/>
        <end position="361"/>
    </location>
</feature>
<evidence type="ECO:0000256" key="3">
    <source>
        <dbReference type="ARBA" id="ARBA00022452"/>
    </source>
</evidence>
<evidence type="ECO:0000256" key="10">
    <source>
        <dbReference type="PROSITE-ProRule" id="PRU00473"/>
    </source>
</evidence>
<dbReference type="OrthoDB" id="9782229at2"/>
<dbReference type="InterPro" id="IPR006664">
    <property type="entry name" value="OMP_bac"/>
</dbReference>
<keyword evidence="8 10" id="KW-0472">Membrane</keyword>
<dbReference type="PROSITE" id="PS51123">
    <property type="entry name" value="OMPA_2"/>
    <property type="match status" value="1"/>
</dbReference>
<dbReference type="RefSeq" id="WP_014856486.1">
    <property type="nucleotide sequence ID" value="NC_018178.1"/>
</dbReference>
<protein>
    <submittedName>
        <fullName evidence="13">OmpA/MotB domain protein</fullName>
    </submittedName>
</protein>
<keyword evidence="14" id="KW-1185">Reference proteome</keyword>
<dbReference type="KEGG" id="mro:MROS_1821"/>
<dbReference type="STRING" id="1191523.MROS_1821"/>
<dbReference type="GO" id="GO:0046930">
    <property type="term" value="C:pore complex"/>
    <property type="evidence" value="ECO:0007669"/>
    <property type="project" value="UniProtKB-KW"/>
</dbReference>
<dbReference type="InterPro" id="IPR011250">
    <property type="entry name" value="OMP/PagP_B-barrel"/>
</dbReference>
<organism evidence="13 14">
    <name type="scientific">Melioribacter roseus (strain DSM 23840 / JCM 17771 / VKM B-2668 / P3M-2)</name>
    <dbReference type="NCBI Taxonomy" id="1191523"/>
    <lineage>
        <taxon>Bacteria</taxon>
        <taxon>Pseudomonadati</taxon>
        <taxon>Ignavibacteriota</taxon>
        <taxon>Ignavibacteria</taxon>
        <taxon>Ignavibacteriales</taxon>
        <taxon>Melioribacteraceae</taxon>
        <taxon>Melioribacter</taxon>
    </lineage>
</organism>
<evidence type="ECO:0000313" key="14">
    <source>
        <dbReference type="Proteomes" id="UP000009011"/>
    </source>
</evidence>
<dbReference type="GO" id="GO:0006811">
    <property type="term" value="P:monoatomic ion transport"/>
    <property type="evidence" value="ECO:0007669"/>
    <property type="project" value="UniProtKB-KW"/>
</dbReference>
<dbReference type="PRINTS" id="PR01021">
    <property type="entry name" value="OMPADOMAIN"/>
</dbReference>
<keyword evidence="2" id="KW-0813">Transport</keyword>
<reference evidence="13 14" key="1">
    <citation type="journal article" date="2013" name="PLoS ONE">
        <title>Genomic analysis of Melioribacter roseus, facultatively anaerobic organotrophic bacterium representing a novel deep lineage within Bacteriodetes/Chlorobi group.</title>
        <authorList>
            <person name="Kadnikov V.V."/>
            <person name="Mardanov A.V."/>
            <person name="Podosokorskaya O.A."/>
            <person name="Gavrilov S.N."/>
            <person name="Kublanov I.V."/>
            <person name="Beletsky A.V."/>
            <person name="Bonch-Osmolovskaya E.A."/>
            <person name="Ravin N.V."/>
        </authorList>
    </citation>
    <scope>NUCLEOTIDE SEQUENCE [LARGE SCALE GENOMIC DNA]</scope>
    <source>
        <strain evidence="14">JCM 17771 / P3M-2</strain>
    </source>
</reference>
<dbReference type="InterPro" id="IPR036737">
    <property type="entry name" value="OmpA-like_sf"/>
</dbReference>
<evidence type="ECO:0000256" key="7">
    <source>
        <dbReference type="ARBA" id="ARBA00023114"/>
    </source>
</evidence>
<evidence type="ECO:0000256" key="5">
    <source>
        <dbReference type="ARBA" id="ARBA00022729"/>
    </source>
</evidence>
<dbReference type="EMBL" id="CP003557">
    <property type="protein sequence ID" value="AFN75054.1"/>
    <property type="molecule type" value="Genomic_DNA"/>
</dbReference>
<evidence type="ECO:0000256" key="11">
    <source>
        <dbReference type="SAM" id="SignalP"/>
    </source>
</evidence>
<dbReference type="Proteomes" id="UP000009011">
    <property type="component" value="Chromosome"/>
</dbReference>
<dbReference type="eggNOG" id="COG3637">
    <property type="taxonomic scope" value="Bacteria"/>
</dbReference>
<evidence type="ECO:0000256" key="6">
    <source>
        <dbReference type="ARBA" id="ARBA00023065"/>
    </source>
</evidence>